<dbReference type="EMBL" id="NGJK01000005">
    <property type="protein sequence ID" value="RAP03802.1"/>
    <property type="molecule type" value="Genomic_DNA"/>
</dbReference>
<dbReference type="Gene3D" id="3.40.30.10">
    <property type="entry name" value="Glutaredoxin"/>
    <property type="match status" value="1"/>
</dbReference>
<feature type="domain" description="Thioredoxin-like fold" evidence="3">
    <location>
        <begin position="4"/>
        <end position="80"/>
    </location>
</feature>
<proteinExistence type="inferred from homology"/>
<dbReference type="SUPFAM" id="SSF52833">
    <property type="entry name" value="Thioredoxin-like"/>
    <property type="match status" value="1"/>
</dbReference>
<dbReference type="AlphaFoldDB" id="A0A328Q0S5"/>
<dbReference type="NCBIfam" id="TIGR00411">
    <property type="entry name" value="redox_disulf_1"/>
    <property type="match status" value="1"/>
</dbReference>
<sequence>MTIKLEVFTSLSCPYCPMAVAAAEEAVKELGDVVDYEHLDVNENMDKVQEYTIMSVPTVVIDGEVAFIGAPSTEELVEKLKEKL</sequence>
<organism evidence="4 5">
    <name type="scientific">Methanosphaera stadtmanae</name>
    <dbReference type="NCBI Taxonomy" id="2317"/>
    <lineage>
        <taxon>Archaea</taxon>
        <taxon>Methanobacteriati</taxon>
        <taxon>Methanobacteriota</taxon>
        <taxon>Methanomada group</taxon>
        <taxon>Methanobacteria</taxon>
        <taxon>Methanobacteriales</taxon>
        <taxon>Methanobacteriaceae</taxon>
        <taxon>Methanosphaera</taxon>
    </lineage>
</organism>
<dbReference type="InterPro" id="IPR004502">
    <property type="entry name" value="Thio_glut"/>
</dbReference>
<reference evidence="4 5" key="1">
    <citation type="submission" date="2017-05" db="EMBL/GenBank/DDBJ databases">
        <title>Host range expansion of the Methanosphaera genus to humans and monogastric animals involves recent and extensive reduction in genome content.</title>
        <authorList>
            <person name="Hoedt E.C."/>
            <person name="Volmer J.G."/>
            <person name="Parks D.H."/>
            <person name="Rosewarne C.P."/>
            <person name="Denman S.E."/>
            <person name="Mcsweeney C.S."/>
            <person name="O Cuiv P."/>
            <person name="Hugenholtz P."/>
            <person name="Tyson G.W."/>
            <person name="Morrison M."/>
        </authorList>
    </citation>
    <scope>NUCLEOTIDE SEQUENCE [LARGE SCALE GENOMIC DNA]</scope>
    <source>
        <strain evidence="4 5">PA5</strain>
    </source>
</reference>
<keyword evidence="2" id="KW-0249">Electron transport</keyword>
<dbReference type="PANTHER" id="PTHR37170:SF1">
    <property type="entry name" value="GLUTAREDOXIN-LIKE PROTEIN"/>
    <property type="match status" value="1"/>
</dbReference>
<dbReference type="InterPro" id="IPR036249">
    <property type="entry name" value="Thioredoxin-like_sf"/>
</dbReference>
<gene>
    <name evidence="4" type="ORF">CA615_00515</name>
</gene>
<comment type="caution">
    <text evidence="4">The sequence shown here is derived from an EMBL/GenBank/DDBJ whole genome shotgun (WGS) entry which is preliminary data.</text>
</comment>
<dbReference type="GO" id="GO:0045454">
    <property type="term" value="P:cell redox homeostasis"/>
    <property type="evidence" value="ECO:0007669"/>
    <property type="project" value="InterPro"/>
</dbReference>
<dbReference type="GeneID" id="3855383"/>
<evidence type="ECO:0000259" key="3">
    <source>
        <dbReference type="Pfam" id="PF13192"/>
    </source>
</evidence>
<dbReference type="InterPro" id="IPR012336">
    <property type="entry name" value="Thioredoxin-like_fold"/>
</dbReference>
<dbReference type="Proteomes" id="UP000248557">
    <property type="component" value="Unassembled WGS sequence"/>
</dbReference>
<protein>
    <submittedName>
        <fullName evidence="4">Thioredoxin</fullName>
    </submittedName>
</protein>
<comment type="similarity">
    <text evidence="1">Belongs to the glutaredoxin family.</text>
</comment>
<dbReference type="GO" id="GO:0015035">
    <property type="term" value="F:protein-disulfide reductase activity"/>
    <property type="evidence" value="ECO:0007669"/>
    <property type="project" value="InterPro"/>
</dbReference>
<evidence type="ECO:0000313" key="5">
    <source>
        <dbReference type="Proteomes" id="UP000248557"/>
    </source>
</evidence>
<evidence type="ECO:0000313" key="4">
    <source>
        <dbReference type="EMBL" id="RAP03802.1"/>
    </source>
</evidence>
<dbReference type="RefSeq" id="WP_011405721.1">
    <property type="nucleotide sequence ID" value="NZ_CATZNA010000006.1"/>
</dbReference>
<dbReference type="OMA" id="AMEHNIM"/>
<dbReference type="GO" id="GO:0009055">
    <property type="term" value="F:electron transfer activity"/>
    <property type="evidence" value="ECO:0007669"/>
    <property type="project" value="InterPro"/>
</dbReference>
<name>A0A328Q0S5_9EURY</name>
<accession>A0A328Q0S5</accession>
<dbReference type="PROSITE" id="PS51354">
    <property type="entry name" value="GLUTAREDOXIN_2"/>
    <property type="match status" value="1"/>
</dbReference>
<dbReference type="Pfam" id="PF13192">
    <property type="entry name" value="Thioredoxin_3"/>
    <property type="match status" value="1"/>
</dbReference>
<evidence type="ECO:0000256" key="2">
    <source>
        <dbReference type="ARBA" id="ARBA00022982"/>
    </source>
</evidence>
<keyword evidence="2" id="KW-0813">Transport</keyword>
<evidence type="ECO:0000256" key="1">
    <source>
        <dbReference type="ARBA" id="ARBA00007787"/>
    </source>
</evidence>
<dbReference type="PANTHER" id="PTHR37170">
    <property type="entry name" value="GLUTAREDOXIN-RELATED"/>
    <property type="match status" value="1"/>
</dbReference>